<reference evidence="1" key="1">
    <citation type="submission" date="2018-06" db="EMBL/GenBank/DDBJ databases">
        <authorList>
            <person name="Zhirakovskaya E."/>
        </authorList>
    </citation>
    <scope>NUCLEOTIDE SEQUENCE</scope>
</reference>
<sequence>MFGGLKDKIGGGALDKIGANAIEKAVEKFAPALKEHLDKIKSLKASDINDDEKFDSLIIKPMLVSVSGASAGATKLIPNFEARFKTAMLHVRDELIIIDGNNVKLVEDAQARFPKVLIEGFKKSA</sequence>
<gene>
    <name evidence="1" type="ORF">MNBD_GAMMA22-936</name>
</gene>
<accession>A0A3B1B3L7</accession>
<name>A0A3B1B3L7_9ZZZZ</name>
<protein>
    <submittedName>
        <fullName evidence="1">Uncharacterized protein</fullName>
    </submittedName>
</protein>
<dbReference type="AlphaFoldDB" id="A0A3B1B3L7"/>
<proteinExistence type="predicted"/>
<dbReference type="EMBL" id="UOFS01000046">
    <property type="protein sequence ID" value="VAX00865.1"/>
    <property type="molecule type" value="Genomic_DNA"/>
</dbReference>
<evidence type="ECO:0000313" key="1">
    <source>
        <dbReference type="EMBL" id="VAX00865.1"/>
    </source>
</evidence>
<organism evidence="1">
    <name type="scientific">hydrothermal vent metagenome</name>
    <dbReference type="NCBI Taxonomy" id="652676"/>
    <lineage>
        <taxon>unclassified sequences</taxon>
        <taxon>metagenomes</taxon>
        <taxon>ecological metagenomes</taxon>
    </lineage>
</organism>